<evidence type="ECO:0000256" key="1">
    <source>
        <dbReference type="SAM" id="MobiDB-lite"/>
    </source>
</evidence>
<feature type="compositionally biased region" description="Low complexity" evidence="1">
    <location>
        <begin position="340"/>
        <end position="368"/>
    </location>
</feature>
<accession>A0A8K1C2V9</accession>
<feature type="signal peptide" evidence="3">
    <location>
        <begin position="1"/>
        <end position="24"/>
    </location>
</feature>
<keyword evidence="3" id="KW-0732">Signal</keyword>
<keyword evidence="2" id="KW-0472">Membrane</keyword>
<dbReference type="EMBL" id="SPLM01000147">
    <property type="protein sequence ID" value="TMW55465.1"/>
    <property type="molecule type" value="Genomic_DNA"/>
</dbReference>
<dbReference type="PANTHER" id="PTHR34876">
    <property type="match status" value="1"/>
</dbReference>
<evidence type="ECO:0000313" key="5">
    <source>
        <dbReference type="Proteomes" id="UP000794436"/>
    </source>
</evidence>
<name>A0A8K1C2V9_PYTOL</name>
<dbReference type="InterPro" id="IPR016288">
    <property type="entry name" value="Beta_cellobiohydrolase"/>
</dbReference>
<comment type="caution">
    <text evidence="4">The sequence shown here is derived from an EMBL/GenBank/DDBJ whole genome shotgun (WGS) entry which is preliminary data.</text>
</comment>
<keyword evidence="2" id="KW-1133">Transmembrane helix</keyword>
<proteinExistence type="predicted"/>
<keyword evidence="2" id="KW-0812">Transmembrane</keyword>
<dbReference type="InterPro" id="IPR036434">
    <property type="entry name" value="Beta_cellobiohydrolase_sf"/>
</dbReference>
<protein>
    <recommendedName>
        <fullName evidence="6">Glucanase</fullName>
    </recommendedName>
</protein>
<reference evidence="4" key="1">
    <citation type="submission" date="2019-03" db="EMBL/GenBank/DDBJ databases">
        <title>Long read genome sequence of the mycoparasitic Pythium oligandrum ATCC 38472 isolated from sugarbeet rhizosphere.</title>
        <authorList>
            <person name="Gaulin E."/>
        </authorList>
    </citation>
    <scope>NUCLEOTIDE SEQUENCE</scope>
    <source>
        <strain evidence="4">ATCC 38472_TT</strain>
    </source>
</reference>
<evidence type="ECO:0000256" key="2">
    <source>
        <dbReference type="SAM" id="Phobius"/>
    </source>
</evidence>
<dbReference type="OrthoDB" id="64893at2759"/>
<gene>
    <name evidence="4" type="ORF">Poli38472_010347</name>
</gene>
<dbReference type="AlphaFoldDB" id="A0A8K1C2V9"/>
<dbReference type="GO" id="GO:0004553">
    <property type="term" value="F:hydrolase activity, hydrolyzing O-glycosyl compounds"/>
    <property type="evidence" value="ECO:0007669"/>
    <property type="project" value="InterPro"/>
</dbReference>
<organism evidence="4 5">
    <name type="scientific">Pythium oligandrum</name>
    <name type="common">Mycoparasitic fungus</name>
    <dbReference type="NCBI Taxonomy" id="41045"/>
    <lineage>
        <taxon>Eukaryota</taxon>
        <taxon>Sar</taxon>
        <taxon>Stramenopiles</taxon>
        <taxon>Oomycota</taxon>
        <taxon>Peronosporomycetes</taxon>
        <taxon>Pythiales</taxon>
        <taxon>Pythiaceae</taxon>
        <taxon>Pythium</taxon>
    </lineage>
</organism>
<feature type="chain" id="PRO_5035431678" description="Glucanase" evidence="3">
    <location>
        <begin position="25"/>
        <end position="494"/>
    </location>
</feature>
<dbReference type="Gene3D" id="3.20.20.40">
    <property type="entry name" value="1, 4-beta cellobiohydrolase"/>
    <property type="match status" value="1"/>
</dbReference>
<keyword evidence="5" id="KW-1185">Reference proteome</keyword>
<sequence length="494" mass="51796">MWRTRSLMMAAAVALVASLKGVVAEELCSVAPGTYAQAKINYPEAAFAIAELEKHGIATWYTDREGAGDYVATAKQIVAQCPSSSRLSIVVYGLPDKDCEAGESRIGTRNKNSGMYQEFVSQLQQAVGDRKVLYVVEPDAVGLLASGGCATQLGYKENVATAISTLSKNPNADIYLDVGHWMLSSPSDLSNVASIVRSLMTAGRIKGISINTSNYRSNSELSSLCGNFRNAMSGTDLKCIIDTSRNYNGPSSQNEWCNYKGAGIGKVPTSDTGDANIAYYVWIKPPGESDGSCAGRSSDAMVSTSAGGFFLDYFKAVWNAGSLVKDLGMPKIDGTIRDVPSTTTPASSATPSPSNSSNSSSPAPSASPENGVVGSSTGSKAVGSTGSSFMDMSTKSVGVVTAPIDDPIFKNSVAPITSSGSSDGKINEVTTKSSESTSMGSGVIVLLVMIAVAAVALTVVVVIRKRQRSLEETKSPLEPRIHYLSNSPRDISRL</sequence>
<evidence type="ECO:0000256" key="3">
    <source>
        <dbReference type="SAM" id="SignalP"/>
    </source>
</evidence>
<dbReference type="PRINTS" id="PR00733">
    <property type="entry name" value="GLHYDRLASE6"/>
</dbReference>
<feature type="region of interest" description="Disordered" evidence="1">
    <location>
        <begin position="335"/>
        <end position="387"/>
    </location>
</feature>
<feature type="compositionally biased region" description="Polar residues" evidence="1">
    <location>
        <begin position="373"/>
        <end position="387"/>
    </location>
</feature>
<dbReference type="GO" id="GO:0030245">
    <property type="term" value="P:cellulose catabolic process"/>
    <property type="evidence" value="ECO:0007669"/>
    <property type="project" value="InterPro"/>
</dbReference>
<dbReference type="PANTHER" id="PTHR34876:SF4">
    <property type="entry name" value="1,4-BETA-D-GLUCAN CELLOBIOHYDROLASE C-RELATED"/>
    <property type="match status" value="1"/>
</dbReference>
<evidence type="ECO:0008006" key="6">
    <source>
        <dbReference type="Google" id="ProtNLM"/>
    </source>
</evidence>
<dbReference type="SUPFAM" id="SSF51989">
    <property type="entry name" value="Glycosyl hydrolases family 6, cellulases"/>
    <property type="match status" value="1"/>
</dbReference>
<dbReference type="Pfam" id="PF01341">
    <property type="entry name" value="Glyco_hydro_6"/>
    <property type="match status" value="1"/>
</dbReference>
<evidence type="ECO:0000313" key="4">
    <source>
        <dbReference type="EMBL" id="TMW55465.1"/>
    </source>
</evidence>
<dbReference type="Proteomes" id="UP000794436">
    <property type="component" value="Unassembled WGS sequence"/>
</dbReference>
<feature type="transmembrane region" description="Helical" evidence="2">
    <location>
        <begin position="439"/>
        <end position="463"/>
    </location>
</feature>
<feature type="region of interest" description="Disordered" evidence="1">
    <location>
        <begin position="415"/>
        <end position="434"/>
    </location>
</feature>